<evidence type="ECO:0000313" key="2">
    <source>
        <dbReference type="Proteomes" id="UP000593564"/>
    </source>
</evidence>
<comment type="caution">
    <text evidence="1">The sequence shown here is derived from an EMBL/GenBank/DDBJ whole genome shotgun (WGS) entry which is preliminary data.</text>
</comment>
<evidence type="ECO:0000313" key="1">
    <source>
        <dbReference type="EMBL" id="KAF5942318.1"/>
    </source>
</evidence>
<accession>A0A7J7GSB8</accession>
<organism evidence="1 2">
    <name type="scientific">Camellia sinensis</name>
    <name type="common">Tea plant</name>
    <name type="synonym">Thea sinensis</name>
    <dbReference type="NCBI Taxonomy" id="4442"/>
    <lineage>
        <taxon>Eukaryota</taxon>
        <taxon>Viridiplantae</taxon>
        <taxon>Streptophyta</taxon>
        <taxon>Embryophyta</taxon>
        <taxon>Tracheophyta</taxon>
        <taxon>Spermatophyta</taxon>
        <taxon>Magnoliopsida</taxon>
        <taxon>eudicotyledons</taxon>
        <taxon>Gunneridae</taxon>
        <taxon>Pentapetalae</taxon>
        <taxon>asterids</taxon>
        <taxon>Ericales</taxon>
        <taxon>Theaceae</taxon>
        <taxon>Camellia</taxon>
    </lineage>
</organism>
<dbReference type="AlphaFoldDB" id="A0A7J7GSB8"/>
<dbReference type="EMBL" id="JACBKZ010000009">
    <property type="protein sequence ID" value="KAF5942318.1"/>
    <property type="molecule type" value="Genomic_DNA"/>
</dbReference>
<protein>
    <submittedName>
        <fullName evidence="1">Uncharacterized protein</fullName>
    </submittedName>
</protein>
<proteinExistence type="predicted"/>
<name>A0A7J7GSB8_CAMSI</name>
<keyword evidence="2" id="KW-1185">Reference proteome</keyword>
<gene>
    <name evidence="1" type="ORF">HYC85_019960</name>
</gene>
<dbReference type="Proteomes" id="UP000593564">
    <property type="component" value="Unassembled WGS sequence"/>
</dbReference>
<reference evidence="2" key="1">
    <citation type="journal article" date="2020" name="Nat. Commun.">
        <title>Genome assembly of wild tea tree DASZ reveals pedigree and selection history of tea varieties.</title>
        <authorList>
            <person name="Zhang W."/>
            <person name="Zhang Y."/>
            <person name="Qiu H."/>
            <person name="Guo Y."/>
            <person name="Wan H."/>
            <person name="Zhang X."/>
            <person name="Scossa F."/>
            <person name="Alseekh S."/>
            <person name="Zhang Q."/>
            <person name="Wang P."/>
            <person name="Xu L."/>
            <person name="Schmidt M.H."/>
            <person name="Jia X."/>
            <person name="Li D."/>
            <person name="Zhu A."/>
            <person name="Guo F."/>
            <person name="Chen W."/>
            <person name="Ni D."/>
            <person name="Usadel B."/>
            <person name="Fernie A.R."/>
            <person name="Wen W."/>
        </authorList>
    </citation>
    <scope>NUCLEOTIDE SEQUENCE [LARGE SCALE GENOMIC DNA]</scope>
    <source>
        <strain evidence="2">cv. G240</strain>
    </source>
</reference>
<reference evidence="1 2" key="2">
    <citation type="submission" date="2020-07" db="EMBL/GenBank/DDBJ databases">
        <title>Genome assembly of wild tea tree DASZ reveals pedigree and selection history of tea varieties.</title>
        <authorList>
            <person name="Zhang W."/>
        </authorList>
    </citation>
    <scope>NUCLEOTIDE SEQUENCE [LARGE SCALE GENOMIC DNA]</scope>
    <source>
        <strain evidence="2">cv. G240</strain>
        <tissue evidence="1">Leaf</tissue>
    </source>
</reference>
<sequence>MQKSFDHLTSKSFHMEQILNTSTLELTSILERQKEGETINYNTLTKNSLIYKPRASLDNSQKVTKKVKKRKNYTKKSKIPFPLNFLHVFS</sequence>